<name>A0ABT9URP2_9FIRM</name>
<dbReference type="RefSeq" id="WP_307483900.1">
    <property type="nucleotide sequence ID" value="NZ_JAUSUF010000002.1"/>
</dbReference>
<keyword evidence="2" id="KW-0472">Membrane</keyword>
<protein>
    <submittedName>
        <fullName evidence="4">Drug/metabolite transporter (DMT)-like permease</fullName>
    </submittedName>
</protein>
<dbReference type="SUPFAM" id="SSF103481">
    <property type="entry name" value="Multidrug resistance efflux transporter EmrE"/>
    <property type="match status" value="1"/>
</dbReference>
<dbReference type="EMBL" id="JAUSUF010000002">
    <property type="protein sequence ID" value="MDQ0149023.1"/>
    <property type="molecule type" value="Genomic_DNA"/>
</dbReference>
<dbReference type="PANTHER" id="PTHR22911:SF79">
    <property type="entry name" value="MOBA-LIKE NTP TRANSFERASE DOMAIN-CONTAINING PROTEIN"/>
    <property type="match status" value="1"/>
</dbReference>
<feature type="transmembrane region" description="Helical" evidence="2">
    <location>
        <begin position="124"/>
        <end position="143"/>
    </location>
</feature>
<dbReference type="InterPro" id="IPR037185">
    <property type="entry name" value="EmrE-like"/>
</dbReference>
<keyword evidence="2" id="KW-1133">Transmembrane helix</keyword>
<feature type="transmembrane region" description="Helical" evidence="2">
    <location>
        <begin position="149"/>
        <end position="168"/>
    </location>
</feature>
<dbReference type="InterPro" id="IPR000620">
    <property type="entry name" value="EamA_dom"/>
</dbReference>
<feature type="transmembrane region" description="Helical" evidence="2">
    <location>
        <begin position="225"/>
        <end position="254"/>
    </location>
</feature>
<feature type="domain" description="EamA" evidence="3">
    <location>
        <begin position="3"/>
        <end position="140"/>
    </location>
</feature>
<feature type="transmembrane region" description="Helical" evidence="2">
    <location>
        <begin position="94"/>
        <end position="117"/>
    </location>
</feature>
<comment type="similarity">
    <text evidence="1">Belongs to the EamA transporter family.</text>
</comment>
<evidence type="ECO:0000259" key="3">
    <source>
        <dbReference type="Pfam" id="PF00892"/>
    </source>
</evidence>
<feature type="transmembrane region" description="Helical" evidence="2">
    <location>
        <begin position="294"/>
        <end position="312"/>
    </location>
</feature>
<keyword evidence="5" id="KW-1185">Reference proteome</keyword>
<dbReference type="Proteomes" id="UP001228504">
    <property type="component" value="Unassembled WGS sequence"/>
</dbReference>
<feature type="domain" description="EamA" evidence="3">
    <location>
        <begin position="153"/>
        <end position="308"/>
    </location>
</feature>
<evidence type="ECO:0000256" key="2">
    <source>
        <dbReference type="SAM" id="Phobius"/>
    </source>
</evidence>
<dbReference type="PANTHER" id="PTHR22911">
    <property type="entry name" value="ACYL-MALONYL CONDENSING ENZYME-RELATED"/>
    <property type="match status" value="1"/>
</dbReference>
<evidence type="ECO:0000256" key="1">
    <source>
        <dbReference type="ARBA" id="ARBA00007362"/>
    </source>
</evidence>
<dbReference type="Pfam" id="PF00892">
    <property type="entry name" value="EamA"/>
    <property type="match status" value="2"/>
</dbReference>
<comment type="caution">
    <text evidence="4">The sequence shown here is derived from an EMBL/GenBank/DDBJ whole genome shotgun (WGS) entry which is preliminary data.</text>
</comment>
<organism evidence="4 5">
    <name type="scientific">Eubacterium multiforme</name>
    <dbReference type="NCBI Taxonomy" id="83339"/>
    <lineage>
        <taxon>Bacteria</taxon>
        <taxon>Bacillati</taxon>
        <taxon>Bacillota</taxon>
        <taxon>Clostridia</taxon>
        <taxon>Eubacteriales</taxon>
        <taxon>Eubacteriaceae</taxon>
        <taxon>Eubacterium</taxon>
    </lineage>
</organism>
<feature type="transmembrane region" description="Helical" evidence="2">
    <location>
        <begin position="66"/>
        <end position="88"/>
    </location>
</feature>
<gene>
    <name evidence="4" type="ORF">J2S18_000953</name>
</gene>
<proteinExistence type="inferred from homology"/>
<accession>A0ABT9URP2</accession>
<feature type="transmembrane region" description="Helical" evidence="2">
    <location>
        <begin position="180"/>
        <end position="205"/>
    </location>
</feature>
<sequence>MKKSIILIIIAAFLFSTMEIAIKNTHGAFNPIQLNFLRFLIGGLVLLPLAIKNLKKANRKLNKKDFICFLWTGFICIIVSMTFFTWSIIMKGSSPAVCAIIFSCNPFFTIALASLLFKEKITKGIVAALIVCFIGIVCIINPTKINAQTFPSMILSLIAAFTFALYSISSKFAIVKRKLGGVTVTSFTFLVGSIELLILIGISHINSVSNWLVSKNLALFHSIPIIHGISLNNILILLYISIVISGISFGLLFIVMERTNATIASLMFFVKPILAPILALIIIHDTALFKINNLSGVILMLIGSFTIFYIQLKESKKAQGNKVNKKLNEGVLNK</sequence>
<evidence type="ECO:0000313" key="5">
    <source>
        <dbReference type="Proteomes" id="UP001228504"/>
    </source>
</evidence>
<reference evidence="4 5" key="1">
    <citation type="submission" date="2023-07" db="EMBL/GenBank/DDBJ databases">
        <title>Genomic Encyclopedia of Type Strains, Phase IV (KMG-IV): sequencing the most valuable type-strain genomes for metagenomic binning, comparative biology and taxonomic classification.</title>
        <authorList>
            <person name="Goeker M."/>
        </authorList>
    </citation>
    <scope>NUCLEOTIDE SEQUENCE [LARGE SCALE GENOMIC DNA]</scope>
    <source>
        <strain evidence="4 5">DSM 20694</strain>
    </source>
</reference>
<keyword evidence="2" id="KW-0812">Transmembrane</keyword>
<evidence type="ECO:0000313" key="4">
    <source>
        <dbReference type="EMBL" id="MDQ0149023.1"/>
    </source>
</evidence>
<feature type="transmembrane region" description="Helical" evidence="2">
    <location>
        <begin position="261"/>
        <end position="282"/>
    </location>
</feature>
<feature type="transmembrane region" description="Helical" evidence="2">
    <location>
        <begin position="37"/>
        <end position="54"/>
    </location>
</feature>